<dbReference type="AlphaFoldDB" id="S3XEI6"/>
<name>S3XEI6_9BACT</name>
<proteinExistence type="predicted"/>
<keyword evidence="2" id="KW-1185">Reference proteome</keyword>
<evidence type="ECO:0000313" key="1">
    <source>
        <dbReference type="EMBL" id="EPH09259.1"/>
    </source>
</evidence>
<dbReference type="Proteomes" id="UP000014539">
    <property type="component" value="Unassembled WGS sequence"/>
</dbReference>
<accession>S3XEI6</accession>
<reference evidence="1 2" key="1">
    <citation type="submission" date="2013-06" db="EMBL/GenBank/DDBJ databases">
        <title>The Genome Sequence of Campylobacter ureolyticus ACS-301-V-SCH3B.</title>
        <authorList>
            <consortium name="The Broad Institute Genomics Platform"/>
            <person name="Earl A."/>
            <person name="Ward D."/>
            <person name="Feldgarden M."/>
            <person name="Gevers D."/>
            <person name="Saerens B."/>
            <person name="Vaneechoutte M."/>
            <person name="Walker B."/>
            <person name="Young S."/>
            <person name="Zeng Q."/>
            <person name="Gargeya S."/>
            <person name="Fitzgerald M."/>
            <person name="Haas B."/>
            <person name="Abouelleil A."/>
            <person name="Allen A.W."/>
            <person name="Alvarado L."/>
            <person name="Arachchi H.M."/>
            <person name="Berlin A.M."/>
            <person name="Chapman S.B."/>
            <person name="Gainer-Dewar J."/>
            <person name="Goldberg J."/>
            <person name="Griggs A."/>
            <person name="Gujja S."/>
            <person name="Hansen M."/>
            <person name="Howarth C."/>
            <person name="Imamovic A."/>
            <person name="Ireland A."/>
            <person name="Larimer J."/>
            <person name="McCowan C."/>
            <person name="Murphy C."/>
            <person name="Pearson M."/>
            <person name="Poon T.W."/>
            <person name="Priest M."/>
            <person name="Roberts A."/>
            <person name="Saif S."/>
            <person name="Shea T."/>
            <person name="Sisk P."/>
            <person name="Sykes S."/>
            <person name="Wortman J."/>
            <person name="Nusbaum C."/>
            <person name="Birren B."/>
        </authorList>
    </citation>
    <scope>NUCLEOTIDE SEQUENCE [LARGE SCALE GENOMIC DNA]</scope>
    <source>
        <strain evidence="1 2">ACS-301-V-Sch3b</strain>
    </source>
</reference>
<sequence>MKMSFFKFDDGMTKGYVSQTDAVLGWSAEGIEVKLPQEEDYQYSQAGFGYDNIIYDNGDDTIYEFRTEDVDETFIGTYKEFIENSFDYNNVGIYSLGNGYLSNPYFLGAYIDEFDNVEVIDKTDEYFNFGVAVGGKIKLKIDNNLIDCVWSNDNYQESITFYYEE</sequence>
<dbReference type="EMBL" id="AGYD01000005">
    <property type="protein sequence ID" value="EPH09259.1"/>
    <property type="molecule type" value="Genomic_DNA"/>
</dbReference>
<protein>
    <submittedName>
        <fullName evidence="1">Uncharacterized protein</fullName>
    </submittedName>
</protein>
<dbReference type="RefSeq" id="WP_016646633.1">
    <property type="nucleotide sequence ID" value="NZ_KE340326.1"/>
</dbReference>
<organism evidence="1 2">
    <name type="scientific">Campylobacter ureolyticus ACS-301-V-Sch3b</name>
    <dbReference type="NCBI Taxonomy" id="883165"/>
    <lineage>
        <taxon>Bacteria</taxon>
        <taxon>Pseudomonadati</taxon>
        <taxon>Campylobacterota</taxon>
        <taxon>Epsilonproteobacteria</taxon>
        <taxon>Campylobacterales</taxon>
        <taxon>Campylobacteraceae</taxon>
        <taxon>Campylobacter</taxon>
    </lineage>
</organism>
<gene>
    <name evidence="1" type="ORF">HMPREF9309_00778</name>
</gene>
<dbReference type="PATRIC" id="fig|883165.3.peg.791"/>
<evidence type="ECO:0000313" key="2">
    <source>
        <dbReference type="Proteomes" id="UP000014539"/>
    </source>
</evidence>
<comment type="caution">
    <text evidence="1">The sequence shown here is derived from an EMBL/GenBank/DDBJ whole genome shotgun (WGS) entry which is preliminary data.</text>
</comment>
<dbReference type="HOGENOM" id="CLU_1607810_0_0_7"/>